<dbReference type="KEGG" id="spar:SPRG_10917"/>
<gene>
    <name evidence="3" type="ORF">SPRG_10917</name>
</gene>
<keyword evidence="2" id="KW-0812">Transmembrane</keyword>
<dbReference type="Proteomes" id="UP000030745">
    <property type="component" value="Unassembled WGS sequence"/>
</dbReference>
<feature type="transmembrane region" description="Helical" evidence="2">
    <location>
        <begin position="345"/>
        <end position="366"/>
    </location>
</feature>
<sequence length="459" mass="48586">MTTSTLGFLTLYIPRPSAKPQRYLGAGLPMRRVLLVLCRSAYKLLAAAKDMYDTKLCPLLDSAQTIQTLHTAVAAKESTMTDLTTTVAALLEAARISADLKVEPYQTKIQLHRASKVAQRDLKAIRTAHSKLQKEHKALDRTATSTAATFKIRLVHAEKETMAAKGLAAAALATLVGRRHEHEMAMAAADSAAKYVPIQLFQSKRVLAACAQEATTAQNALRDVIAERDALAASNEQLALQLRAATTRVAALDAASTAASERDKVQMATAVALPAIGTDQVDDLVTSFFDMVVISTFVASSLRTDPVQRILLCLYVLCVVVVGIPLVLLPVLVCLKADGVFTASWAATLTPLWITDFVLLILVDVITDPSPPESPTTPLHATTSDDATVVLDATTEVSSSREADEEAAAPTDDAASSKNATAPDVSTEVVASASGDVAVGASNDNSDAAAKPFLSKYCS</sequence>
<dbReference type="VEuPathDB" id="FungiDB:SPRG_10917"/>
<dbReference type="EMBL" id="KK583246">
    <property type="protein sequence ID" value="KDO24129.1"/>
    <property type="molecule type" value="Genomic_DNA"/>
</dbReference>
<feature type="compositionally biased region" description="Low complexity" evidence="1">
    <location>
        <begin position="429"/>
        <end position="442"/>
    </location>
</feature>
<evidence type="ECO:0000256" key="1">
    <source>
        <dbReference type="SAM" id="MobiDB-lite"/>
    </source>
</evidence>
<dbReference type="GeneID" id="24133002"/>
<evidence type="ECO:0000256" key="2">
    <source>
        <dbReference type="SAM" id="Phobius"/>
    </source>
</evidence>
<feature type="region of interest" description="Disordered" evidence="1">
    <location>
        <begin position="395"/>
        <end position="459"/>
    </location>
</feature>
<organism evidence="3 4">
    <name type="scientific">Saprolegnia parasitica (strain CBS 223.65)</name>
    <dbReference type="NCBI Taxonomy" id="695850"/>
    <lineage>
        <taxon>Eukaryota</taxon>
        <taxon>Sar</taxon>
        <taxon>Stramenopiles</taxon>
        <taxon>Oomycota</taxon>
        <taxon>Saprolegniomycetes</taxon>
        <taxon>Saprolegniales</taxon>
        <taxon>Saprolegniaceae</taxon>
        <taxon>Saprolegnia</taxon>
    </lineage>
</organism>
<name>A0A067C028_SAPPC</name>
<feature type="transmembrane region" description="Helical" evidence="2">
    <location>
        <begin position="310"/>
        <end position="333"/>
    </location>
</feature>
<keyword evidence="2" id="KW-1133">Transmembrane helix</keyword>
<evidence type="ECO:0000313" key="4">
    <source>
        <dbReference type="Proteomes" id="UP000030745"/>
    </source>
</evidence>
<keyword evidence="4" id="KW-1185">Reference proteome</keyword>
<protein>
    <submittedName>
        <fullName evidence="3">Uncharacterized protein</fullName>
    </submittedName>
</protein>
<accession>A0A067C028</accession>
<reference evidence="3 4" key="1">
    <citation type="journal article" date="2013" name="PLoS Genet.">
        <title>Distinctive expansion of potential virulence genes in the genome of the oomycete fish pathogen Saprolegnia parasitica.</title>
        <authorList>
            <person name="Jiang R.H."/>
            <person name="de Bruijn I."/>
            <person name="Haas B.J."/>
            <person name="Belmonte R."/>
            <person name="Lobach L."/>
            <person name="Christie J."/>
            <person name="van den Ackerveken G."/>
            <person name="Bottin A."/>
            <person name="Bulone V."/>
            <person name="Diaz-Moreno S.M."/>
            <person name="Dumas B."/>
            <person name="Fan L."/>
            <person name="Gaulin E."/>
            <person name="Govers F."/>
            <person name="Grenville-Briggs L.J."/>
            <person name="Horner N.R."/>
            <person name="Levin J.Z."/>
            <person name="Mammella M."/>
            <person name="Meijer H.J."/>
            <person name="Morris P."/>
            <person name="Nusbaum C."/>
            <person name="Oome S."/>
            <person name="Phillips A.J."/>
            <person name="van Rooyen D."/>
            <person name="Rzeszutek E."/>
            <person name="Saraiva M."/>
            <person name="Secombes C.J."/>
            <person name="Seidl M.F."/>
            <person name="Snel B."/>
            <person name="Stassen J.H."/>
            <person name="Sykes S."/>
            <person name="Tripathy S."/>
            <person name="van den Berg H."/>
            <person name="Vega-Arreguin J.C."/>
            <person name="Wawra S."/>
            <person name="Young S.K."/>
            <person name="Zeng Q."/>
            <person name="Dieguez-Uribeondo J."/>
            <person name="Russ C."/>
            <person name="Tyler B.M."/>
            <person name="van West P."/>
        </authorList>
    </citation>
    <scope>NUCLEOTIDE SEQUENCE [LARGE SCALE GENOMIC DNA]</scope>
    <source>
        <strain evidence="3 4">CBS 223.65</strain>
    </source>
</reference>
<keyword evidence="2" id="KW-0472">Membrane</keyword>
<proteinExistence type="predicted"/>
<evidence type="ECO:0000313" key="3">
    <source>
        <dbReference type="EMBL" id="KDO24129.1"/>
    </source>
</evidence>
<dbReference type="RefSeq" id="XP_012205264.1">
    <property type="nucleotide sequence ID" value="XM_012349874.1"/>
</dbReference>
<dbReference type="AlphaFoldDB" id="A0A067C028"/>